<name>A0A2L0D5N6_9STRE</name>
<keyword evidence="1" id="KW-1133">Transmembrane helix</keyword>
<dbReference type="Proteomes" id="UP000238956">
    <property type="component" value="Chromosome"/>
</dbReference>
<dbReference type="Pfam" id="PF20207">
    <property type="entry name" value="DUF6568"/>
    <property type="match status" value="1"/>
</dbReference>
<evidence type="ECO:0000313" key="3">
    <source>
        <dbReference type="Proteomes" id="UP000238956"/>
    </source>
</evidence>
<keyword evidence="1" id="KW-0472">Membrane</keyword>
<dbReference type="RefSeq" id="WP_104968231.1">
    <property type="nucleotide sequence ID" value="NZ_CP025536.1"/>
</dbReference>
<dbReference type="Gene3D" id="3.40.30.10">
    <property type="entry name" value="Glutaredoxin"/>
    <property type="match status" value="1"/>
</dbReference>
<sequence length="395" mass="43399">MIKKNLSEKIILVSLVAGGVLSGTVVLADSNTAAVTMINDTSVASSNISNTEISTEPKSDSEIEKLAESIADNTAEDNISMDISKAPNTLTESSTISDDNISVDNTETIENSNESIVDEKITLASDNTVDIEREEYEENVSEFKKISIKDVETSISEDSLSHILYFGRKTCYYCRQFSPVLKEFNQLVGGSIEYYDLDGEDFDDRARDLLFSTIGIPGTPTVLVINNGVAISGWIGGGINAHELYDYLFLGIAPKNLLITSDSEEAALPDEAERAGSGSEASIDKTNIQIEEKVDYESTILPNKLRKTDVKEEIFQFSKKPYRLDKKITPKNWVLLNVDSTVYHSTSSDGFLDKKNLPETGENEASIGLKVLLGFIFAVIGLLVNNRESERKSKN</sequence>
<proteinExistence type="predicted"/>
<evidence type="ECO:0008006" key="4">
    <source>
        <dbReference type="Google" id="ProtNLM"/>
    </source>
</evidence>
<dbReference type="EMBL" id="CP025536">
    <property type="protein sequence ID" value="AUW96909.1"/>
    <property type="molecule type" value="Genomic_DNA"/>
</dbReference>
<dbReference type="OrthoDB" id="32134at2"/>
<dbReference type="SUPFAM" id="SSF52833">
    <property type="entry name" value="Thioredoxin-like"/>
    <property type="match status" value="1"/>
</dbReference>
<evidence type="ECO:0000256" key="1">
    <source>
        <dbReference type="SAM" id="Phobius"/>
    </source>
</evidence>
<keyword evidence="3" id="KW-1185">Reference proteome</keyword>
<gene>
    <name evidence="2" type="ORF">C0J00_07160</name>
</gene>
<dbReference type="GeneID" id="98393687"/>
<dbReference type="InterPro" id="IPR046698">
    <property type="entry name" value="PedC-like"/>
</dbReference>
<protein>
    <recommendedName>
        <fullName evidence="4">Bacteriocin transport accessory protein</fullName>
    </recommendedName>
</protein>
<reference evidence="2 3" key="2">
    <citation type="submission" date="2018-02" db="EMBL/GenBank/DDBJ databases">
        <title>Whole genome sequencing analysis of Streptococcus pluranimalium isolated from cattle infected mastitis in China.</title>
        <authorList>
            <person name="Zhang J.-R."/>
            <person name="Hu G.-Z."/>
        </authorList>
    </citation>
    <scope>NUCLEOTIDE SEQUENCE [LARGE SCALE GENOMIC DNA]</scope>
    <source>
        <strain evidence="2 3">TH11417</strain>
    </source>
</reference>
<organism evidence="2 3">
    <name type="scientific">Streptococcus pluranimalium</name>
    <dbReference type="NCBI Taxonomy" id="82348"/>
    <lineage>
        <taxon>Bacteria</taxon>
        <taxon>Bacillati</taxon>
        <taxon>Bacillota</taxon>
        <taxon>Bacilli</taxon>
        <taxon>Lactobacillales</taxon>
        <taxon>Streptococcaceae</taxon>
        <taxon>Streptococcus</taxon>
    </lineage>
</organism>
<keyword evidence="1" id="KW-0812">Transmembrane</keyword>
<dbReference type="AlphaFoldDB" id="A0A2L0D5N6"/>
<dbReference type="InterPro" id="IPR036249">
    <property type="entry name" value="Thioredoxin-like_sf"/>
</dbReference>
<dbReference type="KEGG" id="splr:C0J00_07160"/>
<feature type="transmembrane region" description="Helical" evidence="1">
    <location>
        <begin position="367"/>
        <end position="385"/>
    </location>
</feature>
<accession>A0A2L0D5N6</accession>
<dbReference type="CDD" id="cd02947">
    <property type="entry name" value="TRX_family"/>
    <property type="match status" value="1"/>
</dbReference>
<reference evidence="2 3" key="1">
    <citation type="submission" date="2017-12" db="EMBL/GenBank/DDBJ databases">
        <authorList>
            <person name="Hurst M.R.H."/>
        </authorList>
    </citation>
    <scope>NUCLEOTIDE SEQUENCE [LARGE SCALE GENOMIC DNA]</scope>
    <source>
        <strain evidence="2 3">TH11417</strain>
    </source>
</reference>
<evidence type="ECO:0000313" key="2">
    <source>
        <dbReference type="EMBL" id="AUW96909.1"/>
    </source>
</evidence>